<proteinExistence type="inferred from homology"/>
<evidence type="ECO:0000256" key="3">
    <source>
        <dbReference type="RuleBase" id="RU000363"/>
    </source>
</evidence>
<accession>A0AA38ICT2</accession>
<reference evidence="4" key="1">
    <citation type="journal article" date="2023" name="G3 (Bethesda)">
        <title>Whole genome assemblies of Zophobas morio and Tenebrio molitor.</title>
        <authorList>
            <person name="Kaur S."/>
            <person name="Stinson S.A."/>
            <person name="diCenzo G.C."/>
        </authorList>
    </citation>
    <scope>NUCLEOTIDE SEQUENCE</scope>
    <source>
        <strain evidence="4">QUZm001</strain>
    </source>
</reference>
<dbReference type="PRINTS" id="PR00080">
    <property type="entry name" value="SDRFAMILY"/>
</dbReference>
<dbReference type="InterPro" id="IPR002347">
    <property type="entry name" value="SDR_fam"/>
</dbReference>
<protein>
    <recommendedName>
        <fullName evidence="6">Dehydrogenase/reductase SDR family member 11</fullName>
    </recommendedName>
</protein>
<dbReference type="SUPFAM" id="SSF51735">
    <property type="entry name" value="NAD(P)-binding Rossmann-fold domains"/>
    <property type="match status" value="1"/>
</dbReference>
<evidence type="ECO:0008006" key="6">
    <source>
        <dbReference type="Google" id="ProtNLM"/>
    </source>
</evidence>
<dbReference type="Gene3D" id="3.40.50.720">
    <property type="entry name" value="NAD(P)-binding Rossmann-like Domain"/>
    <property type="match status" value="1"/>
</dbReference>
<comment type="similarity">
    <text evidence="1 3">Belongs to the short-chain dehydrogenases/reductases (SDR) family.</text>
</comment>
<dbReference type="AlphaFoldDB" id="A0AA38ICT2"/>
<evidence type="ECO:0000313" key="4">
    <source>
        <dbReference type="EMBL" id="KAJ3651644.1"/>
    </source>
</evidence>
<comment type="caution">
    <text evidence="4">The sequence shown here is derived from an EMBL/GenBank/DDBJ whole genome shotgun (WGS) entry which is preliminary data.</text>
</comment>
<dbReference type="PANTHER" id="PTHR43115:SF4">
    <property type="entry name" value="DEHYDROGENASE_REDUCTASE SDR FAMILY MEMBER 11"/>
    <property type="match status" value="1"/>
</dbReference>
<dbReference type="Proteomes" id="UP001168821">
    <property type="component" value="Unassembled WGS sequence"/>
</dbReference>
<evidence type="ECO:0000256" key="2">
    <source>
        <dbReference type="ARBA" id="ARBA00023002"/>
    </source>
</evidence>
<gene>
    <name evidence="4" type="ORF">Zmor_017669</name>
</gene>
<keyword evidence="5" id="KW-1185">Reference proteome</keyword>
<dbReference type="GO" id="GO:0016616">
    <property type="term" value="F:oxidoreductase activity, acting on the CH-OH group of donors, NAD or NADP as acceptor"/>
    <property type="evidence" value="ECO:0007669"/>
    <property type="project" value="UniProtKB-ARBA"/>
</dbReference>
<dbReference type="InterPro" id="IPR036291">
    <property type="entry name" value="NAD(P)-bd_dom_sf"/>
</dbReference>
<dbReference type="EMBL" id="JALNTZ010000005">
    <property type="protein sequence ID" value="KAJ3651644.1"/>
    <property type="molecule type" value="Genomic_DNA"/>
</dbReference>
<evidence type="ECO:0000313" key="5">
    <source>
        <dbReference type="Proteomes" id="UP001168821"/>
    </source>
</evidence>
<dbReference type="PRINTS" id="PR00081">
    <property type="entry name" value="GDHRDH"/>
</dbReference>
<keyword evidence="2" id="KW-0560">Oxidoreductase</keyword>
<sequence length="249" mass="26951">MVLSIAKWVGKVAVVTGASSGIGAAIVDRLIEKGVIVVGIARRVELIEKRAKSCTVKEKLYAVKADITKEDQILKALKWVEDNVGPIHVLINSAGVILLKGLTETSTEDMKTILELNVLGLSIITREVVKMMQAHKINGHIIHINSTLGHQVISHAFSIYPATKFAVTALTETLRQELNSLGLKIKVTSVSPGLVATEMTTLNKDILPEAKEMFDKIAILQPADVVDAVVYALSTPEHVQVHELTLTGL</sequence>
<dbReference type="PANTHER" id="PTHR43115">
    <property type="entry name" value="DEHYDROGENASE/REDUCTASE SDR FAMILY MEMBER 11"/>
    <property type="match status" value="1"/>
</dbReference>
<evidence type="ECO:0000256" key="1">
    <source>
        <dbReference type="ARBA" id="ARBA00006484"/>
    </source>
</evidence>
<dbReference type="FunFam" id="3.40.50.720:FF:000047">
    <property type="entry name" value="NADP-dependent L-serine/L-allo-threonine dehydrogenase"/>
    <property type="match status" value="1"/>
</dbReference>
<dbReference type="Pfam" id="PF00106">
    <property type="entry name" value="adh_short"/>
    <property type="match status" value="1"/>
</dbReference>
<organism evidence="4 5">
    <name type="scientific">Zophobas morio</name>
    <dbReference type="NCBI Taxonomy" id="2755281"/>
    <lineage>
        <taxon>Eukaryota</taxon>
        <taxon>Metazoa</taxon>
        <taxon>Ecdysozoa</taxon>
        <taxon>Arthropoda</taxon>
        <taxon>Hexapoda</taxon>
        <taxon>Insecta</taxon>
        <taxon>Pterygota</taxon>
        <taxon>Neoptera</taxon>
        <taxon>Endopterygota</taxon>
        <taxon>Coleoptera</taxon>
        <taxon>Polyphaga</taxon>
        <taxon>Cucujiformia</taxon>
        <taxon>Tenebrionidae</taxon>
        <taxon>Zophobas</taxon>
    </lineage>
</organism>
<name>A0AA38ICT2_9CUCU</name>